<gene>
    <name evidence="3" type="ORF">PGT21_050217</name>
    <name evidence="4" type="ORF">PGTUg99_050180</name>
</gene>
<dbReference type="GO" id="GO:0003677">
    <property type="term" value="F:DNA binding"/>
    <property type="evidence" value="ECO:0007669"/>
    <property type="project" value="InterPro"/>
</dbReference>
<evidence type="ECO:0000259" key="2">
    <source>
        <dbReference type="Pfam" id="PF14372"/>
    </source>
</evidence>
<protein>
    <recommendedName>
        <fullName evidence="7">HAT C-terminal dimerisation domain-containing protein</fullName>
    </recommendedName>
</protein>
<keyword evidence="5" id="KW-1185">Reference proteome</keyword>
<comment type="caution">
    <text evidence="3">The sequence shown here is derived from an EMBL/GenBank/DDBJ whole genome shotgun (WGS) entry which is preliminary data.</text>
</comment>
<dbReference type="Proteomes" id="UP000324748">
    <property type="component" value="Unassembled WGS sequence"/>
</dbReference>
<evidence type="ECO:0000313" key="4">
    <source>
        <dbReference type="EMBL" id="KAA1129010.1"/>
    </source>
</evidence>
<accession>A0A5B0NZB7</accession>
<dbReference type="OrthoDB" id="1301613at2759"/>
<dbReference type="GO" id="GO:0046983">
    <property type="term" value="F:protein dimerization activity"/>
    <property type="evidence" value="ECO:0007669"/>
    <property type="project" value="InterPro"/>
</dbReference>
<feature type="domain" description="HAT C-terminal dimerisation" evidence="1">
    <location>
        <begin position="199"/>
        <end position="283"/>
    </location>
</feature>
<proteinExistence type="predicted"/>
<dbReference type="SUPFAM" id="SSF53098">
    <property type="entry name" value="Ribonuclease H-like"/>
    <property type="match status" value="1"/>
</dbReference>
<dbReference type="Proteomes" id="UP000325313">
    <property type="component" value="Unassembled WGS sequence"/>
</dbReference>
<reference evidence="5 6" key="1">
    <citation type="submission" date="2019-05" db="EMBL/GenBank/DDBJ databases">
        <title>Emergence of the Ug99 lineage of the wheat stem rust pathogen through somatic hybridization.</title>
        <authorList>
            <person name="Li F."/>
            <person name="Upadhyaya N.M."/>
            <person name="Sperschneider J."/>
            <person name="Matny O."/>
            <person name="Nguyen-Phuc H."/>
            <person name="Mago R."/>
            <person name="Raley C."/>
            <person name="Miller M.E."/>
            <person name="Silverstein K.A.T."/>
            <person name="Henningsen E."/>
            <person name="Hirsch C.D."/>
            <person name="Visser B."/>
            <person name="Pretorius Z.A."/>
            <person name="Steffenson B.J."/>
            <person name="Schwessinger B."/>
            <person name="Dodds P.N."/>
            <person name="Figueroa M."/>
        </authorList>
    </citation>
    <scope>NUCLEOTIDE SEQUENCE [LARGE SCALE GENOMIC DNA]</scope>
    <source>
        <strain evidence="3">21-0</strain>
        <strain evidence="4 6">Ug99</strain>
    </source>
</reference>
<evidence type="ECO:0008006" key="7">
    <source>
        <dbReference type="Google" id="ProtNLM"/>
    </source>
</evidence>
<dbReference type="PANTHER" id="PTHR23272:SF187">
    <property type="entry name" value="AC9 TRANSPOSASE-RELATED"/>
    <property type="match status" value="1"/>
</dbReference>
<dbReference type="PANTHER" id="PTHR23272">
    <property type="entry name" value="BED FINGER-RELATED"/>
    <property type="match status" value="1"/>
</dbReference>
<sequence length="289" mass="32838">MIESGLPYKLAFEALALSDTTFASSPTQDEWFQLATMRDYLGVFHKATLDLSGTKYPTSNLLYKVMIKIKKHIHLSQASPSVQLALVSHSMTDKFDKYWDKMERFASLAIVLDPRYKLDFHRFHFVKEVKLSNSTTEAEISKIKDLLYEYYSSYAPAPTQSSSSTDVIGGHDDEDEDKEFKSFMAITKGTTNTASPTAELTLYLQEPIVDIEHKNDIDILDWWRANSIRFPHLSEFARSVLMAPMTSVASESAFSTGGRVLDDYRKQLEPSTVEALVCAQDWLRPEFSL</sequence>
<dbReference type="InterPro" id="IPR008906">
    <property type="entry name" value="HATC_C_dom"/>
</dbReference>
<dbReference type="InterPro" id="IPR012337">
    <property type="entry name" value="RNaseH-like_sf"/>
</dbReference>
<dbReference type="EMBL" id="VSWC01000079">
    <property type="protein sequence ID" value="KAA1094575.1"/>
    <property type="molecule type" value="Genomic_DNA"/>
</dbReference>
<dbReference type="Pfam" id="PF05699">
    <property type="entry name" value="Dimer_Tnp_hAT"/>
    <property type="match status" value="1"/>
</dbReference>
<evidence type="ECO:0000313" key="6">
    <source>
        <dbReference type="Proteomes" id="UP000325313"/>
    </source>
</evidence>
<evidence type="ECO:0000313" key="5">
    <source>
        <dbReference type="Proteomes" id="UP000324748"/>
    </source>
</evidence>
<feature type="domain" description="hAT-like transposase RNase-H fold" evidence="2">
    <location>
        <begin position="52"/>
        <end position="154"/>
    </location>
</feature>
<organism evidence="3 5">
    <name type="scientific">Puccinia graminis f. sp. tritici</name>
    <dbReference type="NCBI Taxonomy" id="56615"/>
    <lineage>
        <taxon>Eukaryota</taxon>
        <taxon>Fungi</taxon>
        <taxon>Dikarya</taxon>
        <taxon>Basidiomycota</taxon>
        <taxon>Pucciniomycotina</taxon>
        <taxon>Pucciniomycetes</taxon>
        <taxon>Pucciniales</taxon>
        <taxon>Pucciniaceae</taxon>
        <taxon>Puccinia</taxon>
    </lineage>
</organism>
<dbReference type="EMBL" id="VDEP01000138">
    <property type="protein sequence ID" value="KAA1129010.1"/>
    <property type="molecule type" value="Genomic_DNA"/>
</dbReference>
<dbReference type="AlphaFoldDB" id="A0A5B0NZB7"/>
<evidence type="ECO:0000313" key="3">
    <source>
        <dbReference type="EMBL" id="KAA1094575.1"/>
    </source>
</evidence>
<dbReference type="Pfam" id="PF14372">
    <property type="entry name" value="hAT-like_RNase-H"/>
    <property type="match status" value="1"/>
</dbReference>
<name>A0A5B0NZB7_PUCGR</name>
<evidence type="ECO:0000259" key="1">
    <source>
        <dbReference type="Pfam" id="PF05699"/>
    </source>
</evidence>
<dbReference type="InterPro" id="IPR025525">
    <property type="entry name" value="hAT-like_transposase_RNase-H"/>
</dbReference>